<dbReference type="EMBL" id="CAFBLN010000045">
    <property type="protein sequence ID" value="CAB4874764.1"/>
    <property type="molecule type" value="Genomic_DNA"/>
</dbReference>
<feature type="transmembrane region" description="Helical" evidence="6">
    <location>
        <begin position="103"/>
        <end position="120"/>
    </location>
</feature>
<reference evidence="7" key="1">
    <citation type="submission" date="2020-05" db="EMBL/GenBank/DDBJ databases">
        <authorList>
            <person name="Chiriac C."/>
            <person name="Salcher M."/>
            <person name="Ghai R."/>
            <person name="Kavagutti S V."/>
        </authorList>
    </citation>
    <scope>NUCLEOTIDE SEQUENCE</scope>
</reference>
<keyword evidence="2" id="KW-1003">Cell membrane</keyword>
<feature type="transmembrane region" description="Helical" evidence="6">
    <location>
        <begin position="208"/>
        <end position="231"/>
    </location>
</feature>
<evidence type="ECO:0000256" key="5">
    <source>
        <dbReference type="ARBA" id="ARBA00023136"/>
    </source>
</evidence>
<dbReference type="InterPro" id="IPR019108">
    <property type="entry name" value="Caa3_assmbl_CtaG-rel"/>
</dbReference>
<feature type="transmembrane region" description="Helical" evidence="6">
    <location>
        <begin position="71"/>
        <end position="91"/>
    </location>
</feature>
<evidence type="ECO:0000313" key="7">
    <source>
        <dbReference type="EMBL" id="CAB4874764.1"/>
    </source>
</evidence>
<evidence type="ECO:0000256" key="2">
    <source>
        <dbReference type="ARBA" id="ARBA00022475"/>
    </source>
</evidence>
<comment type="subcellular location">
    <subcellularLocation>
        <location evidence="1">Cell membrane</location>
        <topology evidence="1">Multi-pass membrane protein</topology>
    </subcellularLocation>
</comment>
<keyword evidence="5 6" id="KW-0472">Membrane</keyword>
<feature type="transmembrane region" description="Helical" evidence="6">
    <location>
        <begin position="251"/>
        <end position="275"/>
    </location>
</feature>
<name>A0A6J7E1Q2_9ZZZZ</name>
<evidence type="ECO:0000256" key="4">
    <source>
        <dbReference type="ARBA" id="ARBA00022989"/>
    </source>
</evidence>
<dbReference type="Pfam" id="PF09678">
    <property type="entry name" value="Caa3_CtaG"/>
    <property type="match status" value="1"/>
</dbReference>
<dbReference type="GO" id="GO:0005886">
    <property type="term" value="C:plasma membrane"/>
    <property type="evidence" value="ECO:0007669"/>
    <property type="project" value="UniProtKB-SubCell"/>
</dbReference>
<accession>A0A6J7E1Q2</accession>
<dbReference type="AlphaFoldDB" id="A0A6J7E1Q2"/>
<evidence type="ECO:0000256" key="3">
    <source>
        <dbReference type="ARBA" id="ARBA00022692"/>
    </source>
</evidence>
<gene>
    <name evidence="7" type="ORF">UFOPK3381_01015</name>
</gene>
<sequence>MSLPIRIEWPAHYRDYDLLMHDMGQMLEPFSWHHLNQWNIAVLPITLMAASLLWYFSAARSVPGWKPWRQVWFALATITVFIATESVIGVYDMELFSSHMIQHLLLVMVAGPLYALSAPLDLLRASSPRSERFLNSRPIKIVLHPVFGFALYAAFIPATHLSVLFDWMLRYSWFHHGEQISFLIVGYLFFRHAVGIEEGLTLHPGLRLVYVMAAVPVDTITGLALAMSSHNPFPTYDTMMRMSTMPILEDLHLGGAIMWIGGDGLMLLMLFPIVVKWVKYETAKTKEVDAELDRLGL</sequence>
<protein>
    <submittedName>
        <fullName evidence="7">Unannotated protein</fullName>
    </submittedName>
</protein>
<feature type="transmembrane region" description="Helical" evidence="6">
    <location>
        <begin position="141"/>
        <end position="159"/>
    </location>
</feature>
<organism evidence="7">
    <name type="scientific">freshwater metagenome</name>
    <dbReference type="NCBI Taxonomy" id="449393"/>
    <lineage>
        <taxon>unclassified sequences</taxon>
        <taxon>metagenomes</taxon>
        <taxon>ecological metagenomes</taxon>
    </lineage>
</organism>
<proteinExistence type="predicted"/>
<feature type="transmembrane region" description="Helical" evidence="6">
    <location>
        <begin position="179"/>
        <end position="196"/>
    </location>
</feature>
<keyword evidence="3 6" id="KW-0812">Transmembrane</keyword>
<keyword evidence="4 6" id="KW-1133">Transmembrane helix</keyword>
<feature type="transmembrane region" description="Helical" evidence="6">
    <location>
        <begin position="38"/>
        <end position="59"/>
    </location>
</feature>
<evidence type="ECO:0000256" key="1">
    <source>
        <dbReference type="ARBA" id="ARBA00004651"/>
    </source>
</evidence>
<evidence type="ECO:0000256" key="6">
    <source>
        <dbReference type="SAM" id="Phobius"/>
    </source>
</evidence>